<keyword evidence="7" id="KW-0436">Ligase</keyword>
<feature type="transmembrane region" description="Helical" evidence="5">
    <location>
        <begin position="352"/>
        <end position="371"/>
    </location>
</feature>
<feature type="transmembrane region" description="Helical" evidence="5">
    <location>
        <begin position="326"/>
        <end position="345"/>
    </location>
</feature>
<dbReference type="InterPro" id="IPR051533">
    <property type="entry name" value="WaaL-like"/>
</dbReference>
<evidence type="ECO:0000313" key="7">
    <source>
        <dbReference type="EMBL" id="TDQ01625.1"/>
    </source>
</evidence>
<proteinExistence type="predicted"/>
<feature type="transmembrane region" description="Helical" evidence="5">
    <location>
        <begin position="57"/>
        <end position="75"/>
    </location>
</feature>
<feature type="transmembrane region" description="Helical" evidence="5">
    <location>
        <begin position="15"/>
        <end position="45"/>
    </location>
</feature>
<sequence length="402" mass="46373">MVEKIKNLSNKSLEYLFLTTLLLFPISIALRNILLGLLLIFYLFNKIINKDFSLPKTFLNKYILLFFVFSLLSFINTNNIQASLDTLLSPIFRYIAFFIMAYEIINNKKIARYIKILISGGFLVLIIGHYIDYFTKGSFFYRNNEFGATAAMLIIFFVSILLSYDNKLFKGISFFGLILSINAIVISYSRGATLGLLAAIFVMVFIYIWIKFSLVNKKIAVILIVSFISLFLILTPFILPDRLIDRFKNTNFNYNTNPRLLMWRTTLEMIKKHPVFGAGLGTFNSHFLYNVDNVFEGAKLSAVNRKHEKPHNLYLFIASEQGIPSLIIYLLMLYLSFKLAILNFIKDFSHKGNFLSLTLLGFLTQVFIHSFVDTSVLYGQIGLYVIIFLIFNAKFNKERSCK</sequence>
<dbReference type="Pfam" id="PF04932">
    <property type="entry name" value="Wzy_C"/>
    <property type="match status" value="1"/>
</dbReference>
<name>A0A4R6SIG9_9FIRM</name>
<protein>
    <submittedName>
        <fullName evidence="7">O-antigen ligase</fullName>
    </submittedName>
</protein>
<dbReference type="EMBL" id="SNXX01000003">
    <property type="protein sequence ID" value="TDQ01625.1"/>
    <property type="molecule type" value="Genomic_DNA"/>
</dbReference>
<accession>A0A4R6SIG9</accession>
<dbReference type="GO" id="GO:0016020">
    <property type="term" value="C:membrane"/>
    <property type="evidence" value="ECO:0007669"/>
    <property type="project" value="UniProtKB-SubCell"/>
</dbReference>
<dbReference type="GO" id="GO:0016874">
    <property type="term" value="F:ligase activity"/>
    <property type="evidence" value="ECO:0007669"/>
    <property type="project" value="UniProtKB-KW"/>
</dbReference>
<dbReference type="RefSeq" id="WP_133529678.1">
    <property type="nucleotide sequence ID" value="NZ_SNXX01000003.1"/>
</dbReference>
<feature type="transmembrane region" description="Helical" evidence="5">
    <location>
        <begin position="146"/>
        <end position="164"/>
    </location>
</feature>
<keyword evidence="3 5" id="KW-1133">Transmembrane helix</keyword>
<feature type="transmembrane region" description="Helical" evidence="5">
    <location>
        <begin position="194"/>
        <end position="212"/>
    </location>
</feature>
<dbReference type="PANTHER" id="PTHR37422">
    <property type="entry name" value="TEICHURONIC ACID BIOSYNTHESIS PROTEIN TUAE"/>
    <property type="match status" value="1"/>
</dbReference>
<evidence type="ECO:0000256" key="1">
    <source>
        <dbReference type="ARBA" id="ARBA00004141"/>
    </source>
</evidence>
<feature type="transmembrane region" description="Helical" evidence="5">
    <location>
        <begin position="171"/>
        <end position="188"/>
    </location>
</feature>
<evidence type="ECO:0000313" key="8">
    <source>
        <dbReference type="Proteomes" id="UP000295176"/>
    </source>
</evidence>
<evidence type="ECO:0000256" key="3">
    <source>
        <dbReference type="ARBA" id="ARBA00022989"/>
    </source>
</evidence>
<feature type="transmembrane region" description="Helical" evidence="5">
    <location>
        <begin position="87"/>
        <end position="105"/>
    </location>
</feature>
<reference evidence="7 8" key="1">
    <citation type="submission" date="2019-03" db="EMBL/GenBank/DDBJ databases">
        <title>Subsurface microbial communities from deep shales in Ohio and West Virginia, USA.</title>
        <authorList>
            <person name="Wrighton K."/>
        </authorList>
    </citation>
    <scope>NUCLEOTIDE SEQUENCE [LARGE SCALE GENOMIC DNA]</scope>
    <source>
        <strain evidence="7 8">MSL 7</strain>
    </source>
</reference>
<keyword evidence="2 5" id="KW-0812">Transmembrane</keyword>
<evidence type="ECO:0000256" key="4">
    <source>
        <dbReference type="ARBA" id="ARBA00023136"/>
    </source>
</evidence>
<evidence type="ECO:0000259" key="6">
    <source>
        <dbReference type="Pfam" id="PF04932"/>
    </source>
</evidence>
<keyword evidence="4 5" id="KW-0472">Membrane</keyword>
<feature type="transmembrane region" description="Helical" evidence="5">
    <location>
        <begin position="112"/>
        <end position="131"/>
    </location>
</feature>
<evidence type="ECO:0000256" key="2">
    <source>
        <dbReference type="ARBA" id="ARBA00022692"/>
    </source>
</evidence>
<feature type="transmembrane region" description="Helical" evidence="5">
    <location>
        <begin position="377"/>
        <end position="395"/>
    </location>
</feature>
<feature type="domain" description="O-antigen ligase-related" evidence="6">
    <location>
        <begin position="176"/>
        <end position="330"/>
    </location>
</feature>
<comment type="caution">
    <text evidence="7">The sequence shown here is derived from an EMBL/GenBank/DDBJ whole genome shotgun (WGS) entry which is preliminary data.</text>
</comment>
<evidence type="ECO:0000256" key="5">
    <source>
        <dbReference type="SAM" id="Phobius"/>
    </source>
</evidence>
<dbReference type="AlphaFoldDB" id="A0A4R6SIG9"/>
<comment type="subcellular location">
    <subcellularLocation>
        <location evidence="1">Membrane</location>
        <topology evidence="1">Multi-pass membrane protein</topology>
    </subcellularLocation>
</comment>
<gene>
    <name evidence="7" type="ORF">C7957_10328</name>
</gene>
<organism evidence="7 8">
    <name type="scientific">Halanaerobium saccharolyticum</name>
    <dbReference type="NCBI Taxonomy" id="43595"/>
    <lineage>
        <taxon>Bacteria</taxon>
        <taxon>Bacillati</taxon>
        <taxon>Bacillota</taxon>
        <taxon>Clostridia</taxon>
        <taxon>Halanaerobiales</taxon>
        <taxon>Halanaerobiaceae</taxon>
        <taxon>Halanaerobium</taxon>
    </lineage>
</organism>
<dbReference type="InterPro" id="IPR007016">
    <property type="entry name" value="O-antigen_ligase-rel_domated"/>
</dbReference>
<dbReference type="PANTHER" id="PTHR37422:SF13">
    <property type="entry name" value="LIPOPOLYSACCHARIDE BIOSYNTHESIS PROTEIN PA4999-RELATED"/>
    <property type="match status" value="1"/>
</dbReference>
<dbReference type="Proteomes" id="UP000295176">
    <property type="component" value="Unassembled WGS sequence"/>
</dbReference>
<feature type="transmembrane region" description="Helical" evidence="5">
    <location>
        <begin position="219"/>
        <end position="239"/>
    </location>
</feature>